<dbReference type="InterPro" id="IPR011990">
    <property type="entry name" value="TPR-like_helical_dom_sf"/>
</dbReference>
<feature type="domain" description="DUF4365" evidence="2">
    <location>
        <begin position="39"/>
        <end position="155"/>
    </location>
</feature>
<evidence type="ECO:0000313" key="4">
    <source>
        <dbReference type="Proteomes" id="UP000318422"/>
    </source>
</evidence>
<gene>
    <name evidence="3" type="ORF">ZRA01_36270</name>
</gene>
<dbReference type="InterPro" id="IPR019734">
    <property type="entry name" value="TPR_rpt"/>
</dbReference>
<keyword evidence="4" id="KW-1185">Reference proteome</keyword>
<dbReference type="EMBL" id="BJNV01000098">
    <property type="protein sequence ID" value="GEC97554.1"/>
    <property type="molecule type" value="Genomic_DNA"/>
</dbReference>
<proteinExistence type="predicted"/>
<dbReference type="OrthoDB" id="8767606at2"/>
<accession>A0A4Y4D1D9</accession>
<dbReference type="RefSeq" id="WP_141354858.1">
    <property type="nucleotide sequence ID" value="NZ_BJNV01000098.1"/>
</dbReference>
<protein>
    <recommendedName>
        <fullName evidence="2">DUF4365 domain-containing protein</fullName>
    </recommendedName>
</protein>
<dbReference type="PROSITE" id="PS50005">
    <property type="entry name" value="TPR"/>
    <property type="match status" value="1"/>
</dbReference>
<evidence type="ECO:0000313" key="3">
    <source>
        <dbReference type="EMBL" id="GEC97554.1"/>
    </source>
</evidence>
<organism evidence="3 4">
    <name type="scientific">Zoogloea ramigera</name>
    <dbReference type="NCBI Taxonomy" id="350"/>
    <lineage>
        <taxon>Bacteria</taxon>
        <taxon>Pseudomonadati</taxon>
        <taxon>Pseudomonadota</taxon>
        <taxon>Betaproteobacteria</taxon>
        <taxon>Rhodocyclales</taxon>
        <taxon>Zoogloeaceae</taxon>
        <taxon>Zoogloea</taxon>
    </lineage>
</organism>
<comment type="caution">
    <text evidence="3">The sequence shown here is derived from an EMBL/GenBank/DDBJ whole genome shotgun (WGS) entry which is preliminary data.</text>
</comment>
<reference evidence="3 4" key="1">
    <citation type="submission" date="2019-06" db="EMBL/GenBank/DDBJ databases">
        <title>Whole genome shotgun sequence of Zoogloea ramigera NBRC 15342.</title>
        <authorList>
            <person name="Hosoyama A."/>
            <person name="Uohara A."/>
            <person name="Ohji S."/>
            <person name="Ichikawa N."/>
        </authorList>
    </citation>
    <scope>NUCLEOTIDE SEQUENCE [LARGE SCALE GENOMIC DNA]</scope>
    <source>
        <strain evidence="3 4">NBRC 15342</strain>
    </source>
</reference>
<dbReference type="InterPro" id="IPR025375">
    <property type="entry name" value="DUF4365"/>
</dbReference>
<evidence type="ECO:0000256" key="1">
    <source>
        <dbReference type="PROSITE-ProRule" id="PRU00339"/>
    </source>
</evidence>
<evidence type="ECO:0000259" key="2">
    <source>
        <dbReference type="Pfam" id="PF14280"/>
    </source>
</evidence>
<dbReference type="Pfam" id="PF14280">
    <property type="entry name" value="DUF4365"/>
    <property type="match status" value="1"/>
</dbReference>
<dbReference type="Gene3D" id="1.25.40.10">
    <property type="entry name" value="Tetratricopeptide repeat domain"/>
    <property type="match status" value="1"/>
</dbReference>
<name>A0A4Y4D1D9_ZOORA</name>
<feature type="repeat" description="TPR" evidence="1">
    <location>
        <begin position="268"/>
        <end position="301"/>
    </location>
</feature>
<dbReference type="SUPFAM" id="SSF48452">
    <property type="entry name" value="TPR-like"/>
    <property type="match status" value="1"/>
</dbReference>
<sequence length="1319" mass="146825">MPHDKGLPQTGDSQEIGQDAYDCLRAKRPKGWQLTELGGVNDFGFDLQVQISVKQQVVHPFRLQLKGTRSPQRSADGSFLSINLSTTTLRYFDNTDEPVLLVLCDLSVDPEDPRECPLHYVWIREELDRIQIAAVSLEQKEAAIRVPTANVLDRTTDLVDEVRKRHRLSRVGHALDTRIAGMDPSLGSEDRVLMVESITKNIGTRSIVFAQALAEPATDVWINPPRGSLASLITEAKSAVVGGNVERCADLLRQVSERLEPASPLEKAEYWHLTGRLRLVQGNDDDASCAFKRAAEIQPQAKYWAAWAECEMRRRFRTDQGQDYSDVLYALPADADTALLGVKARLLAASRKRTEALALLDTFEGAESLAARAVVETMFSNPDQALQACIDGVALEEKRESTRLLFLILRARARFNIALRGARVEDSSDGNSEDEILPPSGPIGVNAVALREAWADIEEAVSALEEIRWVSNAEFVMDIWIATASMLGKQEQILTRVLAAARQRPLQAELQSAAETLAAQCDDFQAALEANSRLPDGNMKILRRVTILHELGKHRDCVELMAANIDTVARSHQLFGLALVLAVLSADVMARDALVEAWRDILRSGNAEDQAHAASLDYMLARRRNQLQSEEALTDLSRIDEQLGHPKPTTLLLFQELDPGSEAQAEQFLAVAARVRATIRLSPMIAARVGVALASRERWSDLLALCEEASREFEVTGRIRAFHALALDQLGQSDEARSILESMLEGGIEDGLALNTYVNIMVRWGDTEKAKAAAELILERAQSKERRVECVRMLFNLEQHANPTSPRLVDLAFRMGALASCDDEVEEGVFLCMVIAATSFETAELSDARKEEFHARANTFFERFPQSKILRQVALSTEAGPEEMLRSLKSEIGMTEEREQQRAQLEAQLQNGELSLPFAWRPRFALGNVQDVVHLWELAKRSTAYEKKFHLSMVDGHWEQRLAELFRSRTPLFDLLTLLVLDDLELLDKVFDFFPKIAISQATLGELMKMSQAFSGSIFRQRCIDVQDRLRPRLAQILQPRGAPLEEDMYLPSSSRELQSLARTGDYIVYCDDAILRMWILKDKFAADGMCTLDLLCGLEEIGLLTTEEVATKLAQLCDWNVGIQIQLRHQLALIPETVRLAPRVLEATAQLRSVAPFMSLARGMWGAHTDFIGVLNHIVTVVRVLVQDAAVPDVAIGAFVVVWIDHATARADMPLPALQLAAHITVHAVAAEKLPLQPARRLWNIYFGVVEAAHGTADPKAYGRALARVALDAGALDKKMVNERITPKSTIGERLIMGLNFNSSDWIVFYAAYIRARA</sequence>
<dbReference type="Proteomes" id="UP000318422">
    <property type="component" value="Unassembled WGS sequence"/>
</dbReference>
<keyword evidence="1" id="KW-0802">TPR repeat</keyword>